<feature type="compositionally biased region" description="Polar residues" evidence="1">
    <location>
        <begin position="64"/>
        <end position="74"/>
    </location>
</feature>
<gene>
    <name evidence="2" type="ORF">EGW08_011933</name>
</gene>
<dbReference type="EMBL" id="RQTK01000400">
    <property type="protein sequence ID" value="RUS80295.1"/>
    <property type="molecule type" value="Genomic_DNA"/>
</dbReference>
<accession>A0A3S1B5D6</accession>
<evidence type="ECO:0000256" key="1">
    <source>
        <dbReference type="SAM" id="MobiDB-lite"/>
    </source>
</evidence>
<evidence type="ECO:0000313" key="3">
    <source>
        <dbReference type="Proteomes" id="UP000271974"/>
    </source>
</evidence>
<dbReference type="Proteomes" id="UP000271974">
    <property type="component" value="Unassembled WGS sequence"/>
</dbReference>
<protein>
    <submittedName>
        <fullName evidence="2">Uncharacterized protein</fullName>
    </submittedName>
</protein>
<feature type="compositionally biased region" description="Polar residues" evidence="1">
    <location>
        <begin position="82"/>
        <end position="106"/>
    </location>
</feature>
<evidence type="ECO:0000313" key="2">
    <source>
        <dbReference type="EMBL" id="RUS80295.1"/>
    </source>
</evidence>
<proteinExistence type="predicted"/>
<reference evidence="2 3" key="1">
    <citation type="submission" date="2019-01" db="EMBL/GenBank/DDBJ databases">
        <title>A draft genome assembly of the solar-powered sea slug Elysia chlorotica.</title>
        <authorList>
            <person name="Cai H."/>
            <person name="Li Q."/>
            <person name="Fang X."/>
            <person name="Li J."/>
            <person name="Curtis N.E."/>
            <person name="Altenburger A."/>
            <person name="Shibata T."/>
            <person name="Feng M."/>
            <person name="Maeda T."/>
            <person name="Schwartz J.A."/>
            <person name="Shigenobu S."/>
            <person name="Lundholm N."/>
            <person name="Nishiyama T."/>
            <person name="Yang H."/>
            <person name="Hasebe M."/>
            <person name="Li S."/>
            <person name="Pierce S.K."/>
            <person name="Wang J."/>
        </authorList>
    </citation>
    <scope>NUCLEOTIDE SEQUENCE [LARGE SCALE GENOMIC DNA]</scope>
    <source>
        <strain evidence="2">EC2010</strain>
        <tissue evidence="2">Whole organism of an adult</tissue>
    </source>
</reference>
<keyword evidence="3" id="KW-1185">Reference proteome</keyword>
<organism evidence="2 3">
    <name type="scientific">Elysia chlorotica</name>
    <name type="common">Eastern emerald elysia</name>
    <name type="synonym">Sea slug</name>
    <dbReference type="NCBI Taxonomy" id="188477"/>
    <lineage>
        <taxon>Eukaryota</taxon>
        <taxon>Metazoa</taxon>
        <taxon>Spiralia</taxon>
        <taxon>Lophotrochozoa</taxon>
        <taxon>Mollusca</taxon>
        <taxon>Gastropoda</taxon>
        <taxon>Heterobranchia</taxon>
        <taxon>Euthyneura</taxon>
        <taxon>Panpulmonata</taxon>
        <taxon>Sacoglossa</taxon>
        <taxon>Placobranchoidea</taxon>
        <taxon>Plakobranchidae</taxon>
        <taxon>Elysia</taxon>
    </lineage>
</organism>
<feature type="compositionally biased region" description="Low complexity" evidence="1">
    <location>
        <begin position="107"/>
        <end position="124"/>
    </location>
</feature>
<feature type="compositionally biased region" description="Low complexity" evidence="1">
    <location>
        <begin position="131"/>
        <end position="213"/>
    </location>
</feature>
<comment type="caution">
    <text evidence="2">The sequence shown here is derived from an EMBL/GenBank/DDBJ whole genome shotgun (WGS) entry which is preliminary data.</text>
</comment>
<dbReference type="AlphaFoldDB" id="A0A3S1B5D6"/>
<name>A0A3S1B5D6_ELYCH</name>
<sequence>MLTQQLLTAAKFVRNFRQAADKINGWRMEDGGARKSDQTLFSSCQPVAQPPCPQILLSPAQAPIAQTQSQSKSPNHPVLKFSSHQPSLSLSRPATLSSNSPLTSLGPNRQSPSRPSPSLMSQSPKPKSKWPTTMSSNSPPTSPSISRPSPSLSSQPPCPQILLSPTQAQSPKLRSQSPKPKSKSPTTMSSNSTPTSPSISRPSPGLSLSLSRQPPCPQILSPAQVSVAQAQV</sequence>
<feature type="region of interest" description="Disordered" evidence="1">
    <location>
        <begin position="62"/>
        <end position="218"/>
    </location>
</feature>